<name>A0A644XW29_9ZZZZ</name>
<reference evidence="5" key="1">
    <citation type="submission" date="2019-08" db="EMBL/GenBank/DDBJ databases">
        <authorList>
            <person name="Kucharzyk K."/>
            <person name="Murdoch R.W."/>
            <person name="Higgins S."/>
            <person name="Loffler F."/>
        </authorList>
    </citation>
    <scope>NUCLEOTIDE SEQUENCE</scope>
</reference>
<evidence type="ECO:0000256" key="4">
    <source>
        <dbReference type="SAM" id="Phobius"/>
    </source>
</evidence>
<dbReference type="GO" id="GO:0005524">
    <property type="term" value="F:ATP binding"/>
    <property type="evidence" value="ECO:0007669"/>
    <property type="project" value="InterPro"/>
</dbReference>
<gene>
    <name evidence="5" type="ORF">SDC9_66415</name>
</gene>
<accession>A0A644XW29</accession>
<evidence type="ECO:0000313" key="5">
    <source>
        <dbReference type="EMBL" id="MPM19988.1"/>
    </source>
</evidence>
<dbReference type="EMBL" id="VSSQ01003286">
    <property type="protein sequence ID" value="MPM19988.1"/>
    <property type="molecule type" value="Genomic_DNA"/>
</dbReference>
<feature type="transmembrane region" description="Helical" evidence="4">
    <location>
        <begin position="104"/>
        <end position="123"/>
    </location>
</feature>
<evidence type="ECO:0000256" key="1">
    <source>
        <dbReference type="ARBA" id="ARBA00022692"/>
    </source>
</evidence>
<feature type="transmembrane region" description="Helical" evidence="4">
    <location>
        <begin position="78"/>
        <end position="98"/>
    </location>
</feature>
<dbReference type="Gene3D" id="1.20.1560.10">
    <property type="entry name" value="ABC transporter type 1, transmembrane domain"/>
    <property type="match status" value="1"/>
</dbReference>
<organism evidence="5">
    <name type="scientific">bioreactor metagenome</name>
    <dbReference type="NCBI Taxonomy" id="1076179"/>
    <lineage>
        <taxon>unclassified sequences</taxon>
        <taxon>metagenomes</taxon>
        <taxon>ecological metagenomes</taxon>
    </lineage>
</organism>
<keyword evidence="2 4" id="KW-1133">Transmembrane helix</keyword>
<keyword evidence="1 4" id="KW-0812">Transmembrane</keyword>
<dbReference type="AlphaFoldDB" id="A0A644XW29"/>
<comment type="caution">
    <text evidence="5">The sequence shown here is derived from an EMBL/GenBank/DDBJ whole genome shotgun (WGS) entry which is preliminary data.</text>
</comment>
<evidence type="ECO:0000256" key="3">
    <source>
        <dbReference type="ARBA" id="ARBA00023136"/>
    </source>
</evidence>
<keyword evidence="3 4" id="KW-0472">Membrane</keyword>
<feature type="transmembrane region" description="Helical" evidence="4">
    <location>
        <begin position="192"/>
        <end position="214"/>
    </location>
</feature>
<dbReference type="SUPFAM" id="SSF90123">
    <property type="entry name" value="ABC transporter transmembrane region"/>
    <property type="match status" value="1"/>
</dbReference>
<protein>
    <submittedName>
        <fullName evidence="5">Uncharacterized protein</fullName>
    </submittedName>
</protein>
<dbReference type="GO" id="GO:0016020">
    <property type="term" value="C:membrane"/>
    <property type="evidence" value="ECO:0007669"/>
    <property type="project" value="InterPro"/>
</dbReference>
<proteinExistence type="predicted"/>
<feature type="transmembrane region" description="Helical" evidence="4">
    <location>
        <begin position="6"/>
        <end position="30"/>
    </location>
</feature>
<dbReference type="InterPro" id="IPR036640">
    <property type="entry name" value="ABC1_TM_sf"/>
</dbReference>
<sequence>MIAPILAILVILILNPFVEWLEFLAQGYFWRRGNGYMQSLFHNRINEMDLIDYEDVKKYDDIKKASLGNQEAPNGIRIIVQVLFLYLPFILITSLYLISIKPMLVFAIVLIFIPVLASELIRISGNYDFEDKIANRRRKTEYFESCIVSKEYFKETLVNGSFNYFYNLFVDSNKKFSKEFVNVKNKLLKIAIVMRIINTLGYLSLLFLLVYYLYNGSI</sequence>
<evidence type="ECO:0000256" key="2">
    <source>
        <dbReference type="ARBA" id="ARBA00022989"/>
    </source>
</evidence>